<comment type="caution">
    <text evidence="3">The sequence shown here is derived from an EMBL/GenBank/DDBJ whole genome shotgun (WGS) entry which is preliminary data.</text>
</comment>
<feature type="domain" description="SMP-30/Gluconolactonase/LRE-like region" evidence="2">
    <location>
        <begin position="42"/>
        <end position="262"/>
    </location>
</feature>
<protein>
    <submittedName>
        <fullName evidence="3">SMP-30/gluconolactonase/LRE family protein</fullName>
    </submittedName>
</protein>
<reference evidence="3 4" key="1">
    <citation type="journal article" date="2021" name="Microorganisms">
        <title>Acidisoma silvae sp. nov. and Acidisomacellulosilytica sp. nov., Two Acidophilic Bacteria Isolated from Decaying Wood, Hydrolyzing Cellulose and Producing Poly-3-hydroxybutyrate.</title>
        <authorList>
            <person name="Mieszkin S."/>
            <person name="Pouder E."/>
            <person name="Uroz S."/>
            <person name="Simon-Colin C."/>
            <person name="Alain K."/>
        </authorList>
    </citation>
    <scope>NUCLEOTIDE SEQUENCE [LARGE SCALE GENOMIC DNA]</scope>
    <source>
        <strain evidence="3 4">HW T5.17</strain>
    </source>
</reference>
<evidence type="ECO:0000256" key="1">
    <source>
        <dbReference type="ARBA" id="ARBA00022801"/>
    </source>
</evidence>
<dbReference type="PANTHER" id="PTHR47572:SF4">
    <property type="entry name" value="LACTONASE DRP35"/>
    <property type="match status" value="1"/>
</dbReference>
<dbReference type="RefSeq" id="WP_227307774.1">
    <property type="nucleotide sequence ID" value="NZ_JAESVA010000004.1"/>
</dbReference>
<dbReference type="Proteomes" id="UP000721844">
    <property type="component" value="Unassembled WGS sequence"/>
</dbReference>
<sequence>MTKGFDKTPDLRFVPIPPSEQGLQTLTAEPWFKVSDKTLQLEGLCFDRDGNLVFCDVFGGTIFRLDLASMALSEVYKAPREMPASVKVHQDGRLFVCCLGDFETGHIFAINPDGSGRETILEGYVADDMVFAPDGSFYFTHFVGKSTEPTGGVYHVSADGKQVTPILERMAGPNGVALSKNNRVLWVTETNANRLHLIELNDGGTSIAHYGTCVPYHFTGFHGPDSCSIDDEDNLYVAMYSQGRVMIFNPGGYPIGQVLIPGREKGQHLRTTHPMLIPGSDDLIICTNDGAGDQGSWLFRSKGFAQAHQSFQFS</sequence>
<organism evidence="3 4">
    <name type="scientific">Acidisoma cellulosilyticum</name>
    <dbReference type="NCBI Taxonomy" id="2802395"/>
    <lineage>
        <taxon>Bacteria</taxon>
        <taxon>Pseudomonadati</taxon>
        <taxon>Pseudomonadota</taxon>
        <taxon>Alphaproteobacteria</taxon>
        <taxon>Acetobacterales</taxon>
        <taxon>Acidocellaceae</taxon>
        <taxon>Acidisoma</taxon>
    </lineage>
</organism>
<dbReference type="PANTHER" id="PTHR47572">
    <property type="entry name" value="LIPOPROTEIN-RELATED"/>
    <property type="match status" value="1"/>
</dbReference>
<keyword evidence="4" id="KW-1185">Reference proteome</keyword>
<dbReference type="Pfam" id="PF08450">
    <property type="entry name" value="SGL"/>
    <property type="match status" value="1"/>
</dbReference>
<proteinExistence type="predicted"/>
<gene>
    <name evidence="3" type="ORF">ACELLULO517_12705</name>
</gene>
<keyword evidence="1" id="KW-0378">Hydrolase</keyword>
<evidence type="ECO:0000259" key="2">
    <source>
        <dbReference type="Pfam" id="PF08450"/>
    </source>
</evidence>
<name>A0A964E446_9PROT</name>
<dbReference type="GO" id="GO:0016787">
    <property type="term" value="F:hydrolase activity"/>
    <property type="evidence" value="ECO:0007669"/>
    <property type="project" value="UniProtKB-KW"/>
</dbReference>
<evidence type="ECO:0000313" key="3">
    <source>
        <dbReference type="EMBL" id="MCB8881099.1"/>
    </source>
</evidence>
<dbReference type="InterPro" id="IPR011042">
    <property type="entry name" value="6-blade_b-propeller_TolB-like"/>
</dbReference>
<dbReference type="InterPro" id="IPR013658">
    <property type="entry name" value="SGL"/>
</dbReference>
<evidence type="ECO:0000313" key="4">
    <source>
        <dbReference type="Proteomes" id="UP000721844"/>
    </source>
</evidence>
<dbReference type="AlphaFoldDB" id="A0A964E446"/>
<dbReference type="EMBL" id="JAESVA010000004">
    <property type="protein sequence ID" value="MCB8881099.1"/>
    <property type="molecule type" value="Genomic_DNA"/>
</dbReference>
<dbReference type="Gene3D" id="2.120.10.30">
    <property type="entry name" value="TolB, C-terminal domain"/>
    <property type="match status" value="1"/>
</dbReference>
<dbReference type="InterPro" id="IPR051262">
    <property type="entry name" value="SMP-30/CGR1_Lactonase"/>
</dbReference>
<dbReference type="SUPFAM" id="SSF63829">
    <property type="entry name" value="Calcium-dependent phosphotriesterase"/>
    <property type="match status" value="1"/>
</dbReference>
<accession>A0A964E446</accession>